<sequence>MWRMTTRNWIRLLFTQWEGNRPVVLTDITCHYPGLPLTNGIRSKEPHVGSAESSHKGNIGRYNCYGTRPDPGEETHCGSGYG</sequence>
<reference evidence="1" key="2">
    <citation type="submission" date="2015-06" db="UniProtKB">
        <authorList>
            <consortium name="EnsemblProtists"/>
        </authorList>
    </citation>
    <scope>IDENTIFICATION</scope>
    <source>
        <strain evidence="1">Emoy2</strain>
    </source>
</reference>
<dbReference type="HOGENOM" id="CLU_2563307_0_0_1"/>
<dbReference type="AlphaFoldDB" id="M4C467"/>
<keyword evidence="2" id="KW-1185">Reference proteome</keyword>
<proteinExistence type="predicted"/>
<dbReference type="EMBL" id="JH598205">
    <property type="status" value="NOT_ANNOTATED_CDS"/>
    <property type="molecule type" value="Genomic_DNA"/>
</dbReference>
<evidence type="ECO:0000313" key="1">
    <source>
        <dbReference type="EnsemblProtists" id="HpaP813885"/>
    </source>
</evidence>
<evidence type="ECO:0000313" key="2">
    <source>
        <dbReference type="Proteomes" id="UP000011713"/>
    </source>
</evidence>
<dbReference type="Proteomes" id="UP000011713">
    <property type="component" value="Unassembled WGS sequence"/>
</dbReference>
<accession>M4C467</accession>
<reference evidence="2" key="1">
    <citation type="journal article" date="2010" name="Science">
        <title>Signatures of adaptation to obligate biotrophy in the Hyaloperonospora arabidopsidis genome.</title>
        <authorList>
            <person name="Baxter L."/>
            <person name="Tripathy S."/>
            <person name="Ishaque N."/>
            <person name="Boot N."/>
            <person name="Cabral A."/>
            <person name="Kemen E."/>
            <person name="Thines M."/>
            <person name="Ah-Fong A."/>
            <person name="Anderson R."/>
            <person name="Badejoko W."/>
            <person name="Bittner-Eddy P."/>
            <person name="Boore J.L."/>
            <person name="Chibucos M.C."/>
            <person name="Coates M."/>
            <person name="Dehal P."/>
            <person name="Delehaunty K."/>
            <person name="Dong S."/>
            <person name="Downton P."/>
            <person name="Dumas B."/>
            <person name="Fabro G."/>
            <person name="Fronick C."/>
            <person name="Fuerstenberg S.I."/>
            <person name="Fulton L."/>
            <person name="Gaulin E."/>
            <person name="Govers F."/>
            <person name="Hughes L."/>
            <person name="Humphray S."/>
            <person name="Jiang R.H."/>
            <person name="Judelson H."/>
            <person name="Kamoun S."/>
            <person name="Kyung K."/>
            <person name="Meijer H."/>
            <person name="Minx P."/>
            <person name="Morris P."/>
            <person name="Nelson J."/>
            <person name="Phuntumart V."/>
            <person name="Qutob D."/>
            <person name="Rehmany A."/>
            <person name="Rougon-Cardoso A."/>
            <person name="Ryden P."/>
            <person name="Torto-Alalibo T."/>
            <person name="Studholme D."/>
            <person name="Wang Y."/>
            <person name="Win J."/>
            <person name="Wood J."/>
            <person name="Clifton S.W."/>
            <person name="Rogers J."/>
            <person name="Van den Ackerveken G."/>
            <person name="Jones J.D."/>
            <person name="McDowell J.M."/>
            <person name="Beynon J."/>
            <person name="Tyler B.M."/>
        </authorList>
    </citation>
    <scope>NUCLEOTIDE SEQUENCE [LARGE SCALE GENOMIC DNA]</scope>
    <source>
        <strain evidence="2">Emoy2</strain>
    </source>
</reference>
<organism evidence="1 2">
    <name type="scientific">Hyaloperonospora arabidopsidis (strain Emoy2)</name>
    <name type="common">Downy mildew agent</name>
    <name type="synonym">Peronospora arabidopsidis</name>
    <dbReference type="NCBI Taxonomy" id="559515"/>
    <lineage>
        <taxon>Eukaryota</taxon>
        <taxon>Sar</taxon>
        <taxon>Stramenopiles</taxon>
        <taxon>Oomycota</taxon>
        <taxon>Peronosporomycetes</taxon>
        <taxon>Peronosporales</taxon>
        <taxon>Peronosporaceae</taxon>
        <taxon>Hyaloperonospora</taxon>
    </lineage>
</organism>
<dbReference type="VEuPathDB" id="FungiDB:HpaG813885"/>
<protein>
    <submittedName>
        <fullName evidence="1">Uncharacterized protein</fullName>
    </submittedName>
</protein>
<dbReference type="EnsemblProtists" id="HpaT813885">
    <property type="protein sequence ID" value="HpaP813885"/>
    <property type="gene ID" value="HpaG813885"/>
</dbReference>
<dbReference type="InParanoid" id="M4C467"/>
<name>M4C467_HYAAE</name>